<feature type="transmembrane region" description="Helical" evidence="1">
    <location>
        <begin position="342"/>
        <end position="363"/>
    </location>
</feature>
<keyword evidence="1" id="KW-0812">Transmembrane</keyword>
<feature type="transmembrane region" description="Helical" evidence="1">
    <location>
        <begin position="383"/>
        <end position="401"/>
    </location>
</feature>
<feature type="transmembrane region" description="Helical" evidence="1">
    <location>
        <begin position="142"/>
        <end position="164"/>
    </location>
</feature>
<keyword evidence="1" id="KW-1133">Transmembrane helix</keyword>
<dbReference type="Pfam" id="PF03929">
    <property type="entry name" value="PepSY_TM"/>
    <property type="match status" value="1"/>
</dbReference>
<keyword evidence="1" id="KW-0472">Membrane</keyword>
<name>A0A918NEJ3_9PROT</name>
<feature type="transmembrane region" description="Helical" evidence="1">
    <location>
        <begin position="26"/>
        <end position="48"/>
    </location>
</feature>
<dbReference type="AlphaFoldDB" id="A0A918NEJ3"/>
<evidence type="ECO:0000256" key="1">
    <source>
        <dbReference type="SAM" id="Phobius"/>
    </source>
</evidence>
<reference evidence="2 3" key="1">
    <citation type="journal article" date="2014" name="Int. J. Syst. Evol. Microbiol.">
        <title>Complete genome sequence of Corynebacterium casei LMG S-19264T (=DSM 44701T), isolated from a smear-ripened cheese.</title>
        <authorList>
            <consortium name="US DOE Joint Genome Institute (JGI-PGF)"/>
            <person name="Walter F."/>
            <person name="Albersmeier A."/>
            <person name="Kalinowski J."/>
            <person name="Ruckert C."/>
        </authorList>
    </citation>
    <scope>NUCLEOTIDE SEQUENCE [LARGE SCALE GENOMIC DNA]</scope>
    <source>
        <strain evidence="2 3">KCTC 23968</strain>
    </source>
</reference>
<evidence type="ECO:0000313" key="3">
    <source>
        <dbReference type="Proteomes" id="UP000600865"/>
    </source>
</evidence>
<dbReference type="PANTHER" id="PTHR34219">
    <property type="entry name" value="IRON-REGULATED INNER MEMBRANE PROTEIN-RELATED"/>
    <property type="match status" value="1"/>
</dbReference>
<feature type="transmembrane region" description="Helical" evidence="1">
    <location>
        <begin position="407"/>
        <end position="428"/>
    </location>
</feature>
<gene>
    <name evidence="2" type="ORF">GCM10011309_10250</name>
</gene>
<evidence type="ECO:0000313" key="2">
    <source>
        <dbReference type="EMBL" id="GGX62244.1"/>
    </source>
</evidence>
<dbReference type="RefSeq" id="WP_189582208.1">
    <property type="nucleotide sequence ID" value="NZ_BMYV01000001.1"/>
</dbReference>
<dbReference type="EMBL" id="BMYV01000001">
    <property type="protein sequence ID" value="GGX62244.1"/>
    <property type="molecule type" value="Genomic_DNA"/>
</dbReference>
<dbReference type="InterPro" id="IPR005625">
    <property type="entry name" value="PepSY-ass_TM"/>
</dbReference>
<sequence length="429" mass="46710">MLDATLTEIPKVPVQSLVKRALSAHATLGIAISAVLYIICLSGTVSVFKDEIHRIEQRGEPSVSFLSPAAAQVTAANGMLAEPETAHLYIHMPTAQYDRAIVETDNKETYVNAEGVMSGKAAHPWSNFLIDLHYYLHLPKSFGMIVVAIFGVFLFAMSITGFIAHPRVFKDAFAFRRSKSEQIKQVDLHNRLSVWTAPFHISNSLSGAMIGLAVFSIAALAPLKYDGDREAVYSPVYGAEPVVDAAVAPLARIDLALEYMAEQHPDKPVVYVILHDPQTAGQYLQIMAAHPRRLIYAEKYNFNGQGDFLDTTGSADGTIGQQVADSVYKVHFGQFGGMPVKIAFGFFGICLMFIISAGMNIYFLKRRNKGRAADGLQGAWKGFIWGAPILLFGTFVAVGFYPALAGYLAVIFWIGLVISGLAGALTALR</sequence>
<evidence type="ECO:0008006" key="4">
    <source>
        <dbReference type="Google" id="ProtNLM"/>
    </source>
</evidence>
<proteinExistence type="predicted"/>
<comment type="caution">
    <text evidence="2">The sequence shown here is derived from an EMBL/GenBank/DDBJ whole genome shotgun (WGS) entry which is preliminary data.</text>
</comment>
<protein>
    <recommendedName>
        <fullName evidence="4">PepSY domain-containing protein</fullName>
    </recommendedName>
</protein>
<dbReference type="PANTHER" id="PTHR34219:SF4">
    <property type="entry name" value="PEPSY DOMAIN-CONTAINING PROTEIN"/>
    <property type="match status" value="1"/>
</dbReference>
<accession>A0A918NEJ3</accession>
<keyword evidence="3" id="KW-1185">Reference proteome</keyword>
<organism evidence="2 3">
    <name type="scientific">Litorimonas cladophorae</name>
    <dbReference type="NCBI Taxonomy" id="1220491"/>
    <lineage>
        <taxon>Bacteria</taxon>
        <taxon>Pseudomonadati</taxon>
        <taxon>Pseudomonadota</taxon>
        <taxon>Alphaproteobacteria</taxon>
        <taxon>Maricaulales</taxon>
        <taxon>Robiginitomaculaceae</taxon>
    </lineage>
</organism>
<dbReference type="Proteomes" id="UP000600865">
    <property type="component" value="Unassembled WGS sequence"/>
</dbReference>